<reference evidence="2 3" key="1">
    <citation type="journal article" date="2017" name="Water Res.">
        <title>Comammox in drinking water systems.</title>
        <authorList>
            <person name="Wang Y."/>
            <person name="Ma L."/>
            <person name="Mao Y."/>
            <person name="Jiang X."/>
            <person name="Xia Y."/>
            <person name="Yu K."/>
            <person name="Li B."/>
            <person name="Zhang T."/>
        </authorList>
    </citation>
    <scope>NUCLEOTIDE SEQUENCE [LARGE SCALE GENOMIC DNA]</scope>
    <source>
        <strain evidence="2">SG_bin8</strain>
    </source>
</reference>
<feature type="transmembrane region" description="Helical" evidence="1">
    <location>
        <begin position="6"/>
        <end position="29"/>
    </location>
</feature>
<dbReference type="STRING" id="1827387.A4S15_07035"/>
<feature type="transmembrane region" description="Helical" evidence="1">
    <location>
        <begin position="121"/>
        <end position="139"/>
    </location>
</feature>
<sequence>MAFAGISYVAILVAAVAAWVFGAAYYMALSRPWMAAAGLSKDMIAPQGKGPSPLPFILSFIGELVMAFVLAGAIGHLGPGQVTLRNGLISGTILWAGFILTTTIITNSYQRKPWSLSLIDSLHWLGVMLVMGAIIGGFGA</sequence>
<gene>
    <name evidence="2" type="ORF">A4S15_07035</name>
</gene>
<protein>
    <recommendedName>
        <fullName evidence="4">DUF1761 domain-containing protein</fullName>
    </recommendedName>
</protein>
<evidence type="ECO:0008006" key="4">
    <source>
        <dbReference type="Google" id="ProtNLM"/>
    </source>
</evidence>
<keyword evidence="1" id="KW-1133">Transmembrane helix</keyword>
<dbReference type="InterPro" id="IPR013879">
    <property type="entry name" value="DUF1761"/>
</dbReference>
<dbReference type="Pfam" id="PF08570">
    <property type="entry name" value="DUF1761"/>
    <property type="match status" value="1"/>
</dbReference>
<evidence type="ECO:0000313" key="3">
    <source>
        <dbReference type="Proteomes" id="UP000192872"/>
    </source>
</evidence>
<name>A0A1W9HYR9_9HYPH</name>
<feature type="transmembrane region" description="Helical" evidence="1">
    <location>
        <begin position="87"/>
        <end position="109"/>
    </location>
</feature>
<evidence type="ECO:0000313" key="2">
    <source>
        <dbReference type="EMBL" id="OQW52583.1"/>
    </source>
</evidence>
<organism evidence="2 3">
    <name type="scientific">Candidatus Raskinella chloraquaticus</name>
    <dbReference type="NCBI Taxonomy" id="1951219"/>
    <lineage>
        <taxon>Bacteria</taxon>
        <taxon>Pseudomonadati</taxon>
        <taxon>Pseudomonadota</taxon>
        <taxon>Alphaproteobacteria</taxon>
        <taxon>Hyphomicrobiales</taxon>
        <taxon>Phreatobacteraceae</taxon>
        <taxon>Candidatus Raskinella</taxon>
    </lineage>
</organism>
<keyword evidence="1" id="KW-0472">Membrane</keyword>
<accession>A0A1W9HYR9</accession>
<feature type="transmembrane region" description="Helical" evidence="1">
    <location>
        <begin position="50"/>
        <end position="75"/>
    </location>
</feature>
<proteinExistence type="predicted"/>
<comment type="caution">
    <text evidence="2">The sequence shown here is derived from an EMBL/GenBank/DDBJ whole genome shotgun (WGS) entry which is preliminary data.</text>
</comment>
<keyword evidence="1" id="KW-0812">Transmembrane</keyword>
<evidence type="ECO:0000256" key="1">
    <source>
        <dbReference type="SAM" id="Phobius"/>
    </source>
</evidence>
<dbReference type="EMBL" id="LWDL01000012">
    <property type="protein sequence ID" value="OQW52583.1"/>
    <property type="molecule type" value="Genomic_DNA"/>
</dbReference>
<dbReference type="RefSeq" id="WP_376801751.1">
    <property type="nucleotide sequence ID" value="NZ_DBNB01000020.1"/>
</dbReference>
<dbReference type="AlphaFoldDB" id="A0A1W9HYR9"/>
<dbReference type="Proteomes" id="UP000192872">
    <property type="component" value="Unassembled WGS sequence"/>
</dbReference>